<organism evidence="5 6">
    <name type="scientific">Pseudodesulfovibrio methanolicus</name>
    <dbReference type="NCBI Taxonomy" id="3126690"/>
    <lineage>
        <taxon>Bacteria</taxon>
        <taxon>Pseudomonadati</taxon>
        <taxon>Thermodesulfobacteriota</taxon>
        <taxon>Desulfovibrionia</taxon>
        <taxon>Desulfovibrionales</taxon>
        <taxon>Desulfovibrionaceae</taxon>
    </lineage>
</organism>
<dbReference type="SMART" id="SM00382">
    <property type="entry name" value="AAA"/>
    <property type="match status" value="1"/>
</dbReference>
<dbReference type="PROSITE" id="PS50893">
    <property type="entry name" value="ABC_TRANSPORTER_2"/>
    <property type="match status" value="1"/>
</dbReference>
<evidence type="ECO:0000313" key="6">
    <source>
        <dbReference type="Proteomes" id="UP001385389"/>
    </source>
</evidence>
<sequence>MTILSINNLRKSFGSNLVTNDVCVDFKEGELVSIIGPNGAGKTTFFNLLTGMIKPDAGKVLYKGQDITGLPPYKTLTYGLSRSFQVVSLFEEMNVLENVAIGVQSDLGLRGNLFKNFKTNRQIREKSEFILDMVGLLEKRDFPVGAISHGDRKILDIGMALSRRPETLLLDEPMSGLAKNERFRITDLIEKLRKSMTLIVVEHDMDVVFKISEKILVLHQGGVLAFDTPDAVANNEKVQSVYLKG</sequence>
<keyword evidence="6" id="KW-1185">Reference proteome</keyword>
<dbReference type="InterPro" id="IPR003439">
    <property type="entry name" value="ABC_transporter-like_ATP-bd"/>
</dbReference>
<dbReference type="Gene3D" id="3.40.50.300">
    <property type="entry name" value="P-loop containing nucleotide triphosphate hydrolases"/>
    <property type="match status" value="1"/>
</dbReference>
<feature type="domain" description="ABC transporter" evidence="4">
    <location>
        <begin position="4"/>
        <end position="245"/>
    </location>
</feature>
<evidence type="ECO:0000256" key="1">
    <source>
        <dbReference type="ARBA" id="ARBA00022448"/>
    </source>
</evidence>
<dbReference type="RefSeq" id="WP_338669419.1">
    <property type="nucleotide sequence ID" value="NZ_CP146609.1"/>
</dbReference>
<dbReference type="GO" id="GO:0005524">
    <property type="term" value="F:ATP binding"/>
    <property type="evidence" value="ECO:0007669"/>
    <property type="project" value="UniProtKB-KW"/>
</dbReference>
<dbReference type="PANTHER" id="PTHR45772:SF7">
    <property type="entry name" value="AMINO ACID ABC TRANSPORTER ATP-BINDING PROTEIN"/>
    <property type="match status" value="1"/>
</dbReference>
<keyword evidence="1" id="KW-0813">Transport</keyword>
<dbReference type="InterPro" id="IPR027417">
    <property type="entry name" value="P-loop_NTPase"/>
</dbReference>
<proteinExistence type="predicted"/>
<name>A0ABZ2IYL0_9BACT</name>
<evidence type="ECO:0000313" key="5">
    <source>
        <dbReference type="EMBL" id="WWX23722.1"/>
    </source>
</evidence>
<reference evidence="5 6" key="1">
    <citation type="submission" date="2024-03" db="EMBL/GenBank/DDBJ databases">
        <title>Phenotype and Genome Characterization of a Sulfate-Reducing Bacterium Pseudodesulfovibrio sp. strain 5S69, isolated from Petroleum Reservoir in Tatarstan (Russia).</title>
        <authorList>
            <person name="Bidzhieva S.K."/>
            <person name="Kadnikov V."/>
            <person name="Tourova T.P."/>
            <person name="Samigullina S.R."/>
            <person name="Sokolova D.S."/>
            <person name="Poltaraus A.B."/>
            <person name="Avtukh A.N."/>
            <person name="Tereshina V.M."/>
            <person name="Mardanov A.V."/>
            <person name="Nazina T.N."/>
        </authorList>
    </citation>
    <scope>NUCLEOTIDE SEQUENCE [LARGE SCALE GENOMIC DNA]</scope>
    <source>
        <strain evidence="5 6">5S69</strain>
    </source>
</reference>
<evidence type="ECO:0000256" key="2">
    <source>
        <dbReference type="ARBA" id="ARBA00022741"/>
    </source>
</evidence>
<evidence type="ECO:0000259" key="4">
    <source>
        <dbReference type="PROSITE" id="PS50893"/>
    </source>
</evidence>
<dbReference type="EMBL" id="CP146609">
    <property type="protein sequence ID" value="WWX23722.1"/>
    <property type="molecule type" value="Genomic_DNA"/>
</dbReference>
<keyword evidence="3 5" id="KW-0067">ATP-binding</keyword>
<dbReference type="SUPFAM" id="SSF52540">
    <property type="entry name" value="P-loop containing nucleoside triphosphate hydrolases"/>
    <property type="match status" value="1"/>
</dbReference>
<dbReference type="Pfam" id="PF00005">
    <property type="entry name" value="ABC_tran"/>
    <property type="match status" value="1"/>
</dbReference>
<dbReference type="InterPro" id="IPR051120">
    <property type="entry name" value="ABC_AA/LPS_Transport"/>
</dbReference>
<keyword evidence="2" id="KW-0547">Nucleotide-binding</keyword>
<accession>A0ABZ2IYL0</accession>
<dbReference type="InterPro" id="IPR003593">
    <property type="entry name" value="AAA+_ATPase"/>
</dbReference>
<dbReference type="Proteomes" id="UP001385389">
    <property type="component" value="Chromosome"/>
</dbReference>
<protein>
    <submittedName>
        <fullName evidence="5">ABC transporter ATP-binding protein</fullName>
    </submittedName>
</protein>
<dbReference type="PANTHER" id="PTHR45772">
    <property type="entry name" value="CONSERVED COMPONENT OF ABC TRANSPORTER FOR NATURAL AMINO ACIDS-RELATED"/>
    <property type="match status" value="1"/>
</dbReference>
<dbReference type="CDD" id="cd03219">
    <property type="entry name" value="ABC_Mj1267_LivG_branched"/>
    <property type="match status" value="1"/>
</dbReference>
<evidence type="ECO:0000256" key="3">
    <source>
        <dbReference type="ARBA" id="ARBA00022840"/>
    </source>
</evidence>
<gene>
    <name evidence="5" type="ORF">V8V93_05835</name>
</gene>